<organism evidence="1 2">
    <name type="scientific">Discina gigas</name>
    <dbReference type="NCBI Taxonomy" id="1032678"/>
    <lineage>
        <taxon>Eukaryota</taxon>
        <taxon>Fungi</taxon>
        <taxon>Dikarya</taxon>
        <taxon>Ascomycota</taxon>
        <taxon>Pezizomycotina</taxon>
        <taxon>Pezizomycetes</taxon>
        <taxon>Pezizales</taxon>
        <taxon>Discinaceae</taxon>
        <taxon>Discina</taxon>
    </lineage>
</organism>
<dbReference type="EMBL" id="JBBBZM010000079">
    <property type="protein sequence ID" value="KAL0635014.1"/>
    <property type="molecule type" value="Genomic_DNA"/>
</dbReference>
<dbReference type="PANTHER" id="PTHR28141:SF1">
    <property type="entry name" value="2',3'-CYCLIC-NUCLEOTIDE 3'-PHOSPHODIESTERASE"/>
    <property type="match status" value="1"/>
</dbReference>
<evidence type="ECO:0000313" key="1">
    <source>
        <dbReference type="EMBL" id="KAL0635014.1"/>
    </source>
</evidence>
<dbReference type="Gene3D" id="3.90.1140.10">
    <property type="entry name" value="Cyclic phosphodiesterase"/>
    <property type="match status" value="1"/>
</dbReference>
<gene>
    <name evidence="1" type="ORF">Q9L58_006043</name>
</gene>
<dbReference type="InterPro" id="IPR012386">
    <property type="entry name" value="Cyclic-nucl_3Pdiesterase"/>
</dbReference>
<protein>
    <recommendedName>
        <fullName evidence="3">2',3'-cyclic-nucleotide 3'-phosphodiesterase</fullName>
    </recommendedName>
</protein>
<comment type="caution">
    <text evidence="1">The sequence shown here is derived from an EMBL/GenBank/DDBJ whole genome shotgun (WGS) entry which is preliminary data.</text>
</comment>
<evidence type="ECO:0000313" key="2">
    <source>
        <dbReference type="Proteomes" id="UP001447188"/>
    </source>
</evidence>
<evidence type="ECO:0008006" key="3">
    <source>
        <dbReference type="Google" id="ProtNLM"/>
    </source>
</evidence>
<sequence length="205" mass="22650">MGGCMSKTDLEFRSALRVSAKYSNLLASLWLCPPEGSPIEAALIRLITTTIPTHFGDEKVPSFRPHMTLTSDIPPGLDPQTVIDSITISELPEIVFSCMRIGNTFFTRGTLHLKRTSSLLNLAAQCREKFTFGGQSKEEVEQWKNETFTPHLSLVYSELWPVPKDVSEAMERDVTAANIGMSCSSHGKPQDTMNGWEGGMILLVS</sequence>
<dbReference type="SUPFAM" id="SSF55144">
    <property type="entry name" value="LigT-like"/>
    <property type="match status" value="1"/>
</dbReference>
<dbReference type="InterPro" id="IPR009097">
    <property type="entry name" value="Cyclic_Pdiesterase"/>
</dbReference>
<name>A0ABR3GGG1_9PEZI</name>
<proteinExistence type="predicted"/>
<accession>A0ABR3GGG1</accession>
<keyword evidence="2" id="KW-1185">Reference proteome</keyword>
<reference evidence="1 2" key="1">
    <citation type="submission" date="2024-02" db="EMBL/GenBank/DDBJ databases">
        <title>Discinaceae phylogenomics.</title>
        <authorList>
            <person name="Dirks A.C."/>
            <person name="James T.Y."/>
        </authorList>
    </citation>
    <scope>NUCLEOTIDE SEQUENCE [LARGE SCALE GENOMIC DNA]</scope>
    <source>
        <strain evidence="1 2">ACD0624</strain>
    </source>
</reference>
<dbReference type="Pfam" id="PF07823">
    <property type="entry name" value="CPDase"/>
    <property type="match status" value="1"/>
</dbReference>
<dbReference type="Proteomes" id="UP001447188">
    <property type="component" value="Unassembled WGS sequence"/>
</dbReference>
<dbReference type="PANTHER" id="PTHR28141">
    <property type="entry name" value="2',3'-CYCLIC-NUCLEOTIDE 3'-PHOSPHODIESTERASE"/>
    <property type="match status" value="1"/>
</dbReference>